<dbReference type="SUPFAM" id="SSF52266">
    <property type="entry name" value="SGNH hydrolase"/>
    <property type="match status" value="1"/>
</dbReference>
<sequence>MNRKNLAAALVACAAVSTLTNAPVQAAPQGNVVYFGDSFTANPDQARNFSRGFNPAAMDGYPSREGCLQAPDNAPRLLAEKTKLAVDDWSCTAQTSRSALTRVDSAIRTGDIHPGTRSVVLALGMNNFGPFAVNDGVNVADPGAVRAAYIADMHEAANRIRSVAPNAQLVIQGQLSVSDPVSAMYCSVNVVPNMPAGFPIPILRDAENWNRQNQIDASREIGARYVEVKDPSADHNSCAADQERWVAGVIDTTTPDYHMMFHPSHAGSDFVATQVAKAV</sequence>
<dbReference type="EMBL" id="PHQP01000015">
    <property type="protein sequence ID" value="RAV34450.1"/>
    <property type="molecule type" value="Genomic_DNA"/>
</dbReference>
<gene>
    <name evidence="2" type="ORF">CWC39_03320</name>
</gene>
<proteinExistence type="predicted"/>
<evidence type="ECO:0000256" key="1">
    <source>
        <dbReference type="SAM" id="SignalP"/>
    </source>
</evidence>
<feature type="chain" id="PRO_5016983785" evidence="1">
    <location>
        <begin position="27"/>
        <end position="279"/>
    </location>
</feature>
<name>A0A364VCU9_9CORY</name>
<dbReference type="Proteomes" id="UP000251047">
    <property type="component" value="Unassembled WGS sequence"/>
</dbReference>
<dbReference type="InterPro" id="IPR036514">
    <property type="entry name" value="SGNH_hydro_sf"/>
</dbReference>
<dbReference type="AlphaFoldDB" id="A0A364VCU9"/>
<reference evidence="2 3" key="1">
    <citation type="journal article" date="2018" name="Syst. Appl. Microbiol.">
        <title>Corynebacterium heidelbergense sp. nov., isolated from the preen glands of Egyptian geese (Alopochen aegyptiacus).</title>
        <authorList>
            <person name="Braun M.S."/>
            <person name="Wang E."/>
            <person name="Zimmermann S."/>
            <person name="Wink M."/>
        </authorList>
    </citation>
    <scope>NUCLEOTIDE SEQUENCE [LARGE SCALE GENOMIC DNA]</scope>
    <source>
        <strain evidence="2 3">DSM 104638</strain>
    </source>
</reference>
<dbReference type="Gene3D" id="3.40.50.1110">
    <property type="entry name" value="SGNH hydrolase"/>
    <property type="match status" value="1"/>
</dbReference>
<keyword evidence="1" id="KW-0732">Signal</keyword>
<evidence type="ECO:0000313" key="3">
    <source>
        <dbReference type="Proteomes" id="UP000251047"/>
    </source>
</evidence>
<feature type="signal peptide" evidence="1">
    <location>
        <begin position="1"/>
        <end position="26"/>
    </location>
</feature>
<evidence type="ECO:0000313" key="2">
    <source>
        <dbReference type="EMBL" id="RAV34450.1"/>
    </source>
</evidence>
<comment type="caution">
    <text evidence="2">The sequence shown here is derived from an EMBL/GenBank/DDBJ whole genome shotgun (WGS) entry which is preliminary data.</text>
</comment>
<protein>
    <submittedName>
        <fullName evidence="2">Esterase</fullName>
    </submittedName>
</protein>
<organism evidence="2 3">
    <name type="scientific">Corynebacterium heidelbergense</name>
    <dbReference type="NCBI Taxonomy" id="2055947"/>
    <lineage>
        <taxon>Bacteria</taxon>
        <taxon>Bacillati</taxon>
        <taxon>Actinomycetota</taxon>
        <taxon>Actinomycetes</taxon>
        <taxon>Mycobacteriales</taxon>
        <taxon>Corynebacteriaceae</taxon>
        <taxon>Corynebacterium</taxon>
    </lineage>
</organism>
<accession>A0A364VCU9</accession>
<dbReference type="OrthoDB" id="4393918at2"/>